<dbReference type="InterPro" id="IPR005864">
    <property type="entry name" value="ATP_synth_F0_bsu_bac"/>
</dbReference>
<comment type="subunit">
    <text evidence="13">F-type ATPases have 2 components, F(1) - the catalytic core - and F(0) - the membrane proton channel. F(1) has five subunits: alpha(3), beta(3), gamma(1), delta(1), epsilon(1). F(0) has four main subunits: a(1), b(2) and c(10-14). The alpha and beta chains form an alternating ring which encloses part of the gamma chain. F(1) is attached to F(0) by a central stalk formed by the gamma and epsilon chains, while a peripheral stalk is formed by the delta and b chains.</text>
</comment>
<gene>
    <name evidence="15" type="primary">atpF</name>
    <name evidence="18" type="ORF">Ga0123461_0512</name>
</gene>
<dbReference type="GO" id="GO:0046961">
    <property type="term" value="F:proton-transporting ATPase activity, rotational mechanism"/>
    <property type="evidence" value="ECO:0007669"/>
    <property type="project" value="TreeGrafter"/>
</dbReference>
<dbReference type="GO" id="GO:0005886">
    <property type="term" value="C:plasma membrane"/>
    <property type="evidence" value="ECO:0007669"/>
    <property type="project" value="UniProtKB-SubCell"/>
</dbReference>
<evidence type="ECO:0000256" key="16">
    <source>
        <dbReference type="RuleBase" id="RU003848"/>
    </source>
</evidence>
<evidence type="ECO:0000256" key="7">
    <source>
        <dbReference type="ARBA" id="ARBA00022989"/>
    </source>
</evidence>
<dbReference type="Proteomes" id="UP000231701">
    <property type="component" value="Chromosome"/>
</dbReference>
<keyword evidence="4 15" id="KW-0138">CF(0)</keyword>
<keyword evidence="6 15" id="KW-0375">Hydrogen ion transport</keyword>
<evidence type="ECO:0000313" key="19">
    <source>
        <dbReference type="Proteomes" id="UP000231701"/>
    </source>
</evidence>
<evidence type="ECO:0000256" key="9">
    <source>
        <dbReference type="ARBA" id="ARBA00023136"/>
    </source>
</evidence>
<dbReference type="OrthoDB" id="9805716at2"/>
<keyword evidence="19" id="KW-1185">Reference proteome</keyword>
<dbReference type="EMBL" id="CP018799">
    <property type="protein sequence ID" value="ATX78949.1"/>
    <property type="molecule type" value="Genomic_DNA"/>
</dbReference>
<protein>
    <recommendedName>
        <fullName evidence="15">ATP synthase subunit b</fullName>
    </recommendedName>
    <alternativeName>
        <fullName evidence="15">ATP synthase F(0) sector subunit b</fullName>
    </alternativeName>
    <alternativeName>
        <fullName evidence="15">ATPase subunit I</fullName>
    </alternativeName>
    <alternativeName>
        <fullName evidence="15">F-type ATPase subunit b</fullName>
        <shortName evidence="15">F-ATPase subunit b</shortName>
    </alternativeName>
</protein>
<dbReference type="PANTHER" id="PTHR33445:SF1">
    <property type="entry name" value="ATP SYNTHASE SUBUNIT B"/>
    <property type="match status" value="1"/>
</dbReference>
<organism evidence="18 19">
    <name type="scientific">Mariprofundus aestuarium</name>
    <dbReference type="NCBI Taxonomy" id="1921086"/>
    <lineage>
        <taxon>Bacteria</taxon>
        <taxon>Pseudomonadati</taxon>
        <taxon>Pseudomonadota</taxon>
        <taxon>Candidatius Mariprofundia</taxon>
        <taxon>Mariprofundales</taxon>
        <taxon>Mariprofundaceae</taxon>
        <taxon>Mariprofundus</taxon>
    </lineage>
</organism>
<evidence type="ECO:0000256" key="11">
    <source>
        <dbReference type="ARBA" id="ARBA00025198"/>
    </source>
</evidence>
<keyword evidence="2 15" id="KW-0813">Transport</keyword>
<comment type="subunit">
    <text evidence="15">F-type ATPases have 2 components, F(1) - the catalytic core - and F(0) - the membrane proton channel. F(1) has five subunits: alpha(3), beta(3), gamma(1), delta(1), epsilon(1). F(0) has three main subunits: a(1), b(2) and c(10-14). The alpha and beta chains form an alternating ring which encloses part of the gamma chain. F(1) is attached to F(0) by a central stalk formed by the gamma and epsilon chains, while a peripheral stalk is formed by the delta and b chains.</text>
</comment>
<keyword evidence="5 15" id="KW-0812">Transmembrane</keyword>
<evidence type="ECO:0000256" key="12">
    <source>
        <dbReference type="ARBA" id="ARBA00025614"/>
    </source>
</evidence>
<evidence type="ECO:0000256" key="6">
    <source>
        <dbReference type="ARBA" id="ARBA00022781"/>
    </source>
</evidence>
<dbReference type="CDD" id="cd06503">
    <property type="entry name" value="ATP-synt_Fo_b"/>
    <property type="match status" value="1"/>
</dbReference>
<comment type="function">
    <text evidence="11 15">F(1)F(0) ATP synthase produces ATP from ADP in the presence of a proton or sodium gradient. F-type ATPases consist of two structural domains, F(1) containing the extramembraneous catalytic core and F(0) containing the membrane proton channel, linked together by a central stalk and a peripheral stalk. During catalysis, ATP synthesis in the catalytic domain of F(1) is coupled via a rotary mechanism of the central stalk subunits to proton translocation.</text>
</comment>
<dbReference type="HAMAP" id="MF_01398">
    <property type="entry name" value="ATP_synth_b_bprime"/>
    <property type="match status" value="1"/>
</dbReference>
<dbReference type="GO" id="GO:0045259">
    <property type="term" value="C:proton-transporting ATP synthase complex"/>
    <property type="evidence" value="ECO:0007669"/>
    <property type="project" value="UniProtKB-KW"/>
</dbReference>
<evidence type="ECO:0000256" key="5">
    <source>
        <dbReference type="ARBA" id="ARBA00022692"/>
    </source>
</evidence>
<keyword evidence="8 15" id="KW-0406">Ion transport</keyword>
<keyword evidence="7 15" id="KW-1133">Transmembrane helix</keyword>
<keyword evidence="17" id="KW-0175">Coiled coil</keyword>
<evidence type="ECO:0000256" key="10">
    <source>
        <dbReference type="ARBA" id="ARBA00023310"/>
    </source>
</evidence>
<dbReference type="RefSeq" id="WP_100276900.1">
    <property type="nucleotide sequence ID" value="NZ_CP018799.1"/>
</dbReference>
<dbReference type="NCBIfam" id="TIGR01144">
    <property type="entry name" value="ATP_synt_b"/>
    <property type="match status" value="1"/>
</dbReference>
<evidence type="ECO:0000256" key="13">
    <source>
        <dbReference type="ARBA" id="ARBA00026054"/>
    </source>
</evidence>
<evidence type="ECO:0000256" key="1">
    <source>
        <dbReference type="ARBA" id="ARBA00005513"/>
    </source>
</evidence>
<evidence type="ECO:0000256" key="15">
    <source>
        <dbReference type="HAMAP-Rule" id="MF_01398"/>
    </source>
</evidence>
<dbReference type="GO" id="GO:0012505">
    <property type="term" value="C:endomembrane system"/>
    <property type="evidence" value="ECO:0007669"/>
    <property type="project" value="UniProtKB-SubCell"/>
</dbReference>
<accession>A0A2K8KYI0</accession>
<dbReference type="KEGG" id="maes:Ga0123461_0512"/>
<keyword evidence="9 15" id="KW-0472">Membrane</keyword>
<keyword evidence="3 15" id="KW-1003">Cell membrane</keyword>
<evidence type="ECO:0000256" key="4">
    <source>
        <dbReference type="ARBA" id="ARBA00022547"/>
    </source>
</evidence>
<proteinExistence type="inferred from homology"/>
<comment type="similarity">
    <text evidence="1 15 16">Belongs to the ATPase B chain family.</text>
</comment>
<dbReference type="AlphaFoldDB" id="A0A2K8KYI0"/>
<comment type="subcellular location">
    <subcellularLocation>
        <location evidence="15">Cell membrane</location>
        <topology evidence="15">Single-pass membrane protein</topology>
    </subcellularLocation>
    <subcellularLocation>
        <location evidence="14">Endomembrane system</location>
        <topology evidence="14">Single-pass membrane protein</topology>
    </subcellularLocation>
</comment>
<evidence type="ECO:0000256" key="8">
    <source>
        <dbReference type="ARBA" id="ARBA00023065"/>
    </source>
</evidence>
<evidence type="ECO:0000256" key="14">
    <source>
        <dbReference type="ARBA" id="ARBA00037847"/>
    </source>
</evidence>
<dbReference type="InterPro" id="IPR002146">
    <property type="entry name" value="ATP_synth_b/b'su_bac/chlpt"/>
</dbReference>
<evidence type="ECO:0000256" key="3">
    <source>
        <dbReference type="ARBA" id="ARBA00022475"/>
    </source>
</evidence>
<evidence type="ECO:0000313" key="18">
    <source>
        <dbReference type="EMBL" id="ATX78949.1"/>
    </source>
</evidence>
<dbReference type="GO" id="GO:0046933">
    <property type="term" value="F:proton-transporting ATP synthase activity, rotational mechanism"/>
    <property type="evidence" value="ECO:0007669"/>
    <property type="project" value="UniProtKB-UniRule"/>
</dbReference>
<dbReference type="Pfam" id="PF00430">
    <property type="entry name" value="ATP-synt_B"/>
    <property type="match status" value="1"/>
</dbReference>
<dbReference type="InterPro" id="IPR050059">
    <property type="entry name" value="ATP_synthase_B_chain"/>
</dbReference>
<evidence type="ECO:0000256" key="2">
    <source>
        <dbReference type="ARBA" id="ARBA00022448"/>
    </source>
</evidence>
<evidence type="ECO:0000256" key="17">
    <source>
        <dbReference type="SAM" id="Coils"/>
    </source>
</evidence>
<reference evidence="18 19" key="1">
    <citation type="submission" date="2016-12" db="EMBL/GenBank/DDBJ databases">
        <title>Isolation and genomic insights into novel planktonic Zetaproteobacteria from stratified waters of the Chesapeake Bay.</title>
        <authorList>
            <person name="McAllister S.M."/>
            <person name="Kato S."/>
            <person name="Chan C.S."/>
            <person name="Chiu B.K."/>
            <person name="Field E.K."/>
        </authorList>
    </citation>
    <scope>NUCLEOTIDE SEQUENCE [LARGE SCALE GENOMIC DNA]</scope>
    <source>
        <strain evidence="18 19">CP-5</strain>
    </source>
</reference>
<comment type="function">
    <text evidence="12">Component of the F(0) channel, it forms part of the peripheral stalk, linking F(1) to F(0). The b'-subunit is a diverged and duplicated form of b found in plants and photosynthetic bacteria.</text>
</comment>
<feature type="transmembrane region" description="Helical" evidence="15">
    <location>
        <begin position="12"/>
        <end position="32"/>
    </location>
</feature>
<sequence length="170" mass="20145">MPQFDTTFFSSQIFWTIISFVLLYVVLGRWLLPRIATILQQRTNLIKAEIEEARQQREEVEEIKLDYAEKLSNIDSEAKKLFDESEKRIVERRSQLMGEWKDEMERKKQDFREEAEVARQQAIRDIRAQSSDLIVAAAEKVIHQRLDKSQAQQVLEEAIEDLEKHPIKKD</sequence>
<dbReference type="PANTHER" id="PTHR33445">
    <property type="entry name" value="ATP SYNTHASE SUBUNIT B', CHLOROPLASTIC"/>
    <property type="match status" value="1"/>
</dbReference>
<name>A0A2K8KYI0_MARES</name>
<feature type="coiled-coil region" evidence="17">
    <location>
        <begin position="36"/>
        <end position="73"/>
    </location>
</feature>
<keyword evidence="10 15" id="KW-0066">ATP synthesis</keyword>